<keyword evidence="2" id="KW-1133">Transmembrane helix</keyword>
<evidence type="ECO:0000313" key="3">
    <source>
        <dbReference type="EMBL" id="KAK4092159.1"/>
    </source>
</evidence>
<evidence type="ECO:0000313" key="6">
    <source>
        <dbReference type="Proteomes" id="UP001287286"/>
    </source>
</evidence>
<feature type="compositionally biased region" description="Basic and acidic residues" evidence="1">
    <location>
        <begin position="254"/>
        <end position="267"/>
    </location>
</feature>
<reference evidence="4" key="1">
    <citation type="submission" date="2015-05" db="EMBL/GenBank/DDBJ databases">
        <authorList>
            <person name="Wang D.B."/>
            <person name="Wang M."/>
        </authorList>
    </citation>
    <scope>NUCLEOTIDE SEQUENCE</scope>
    <source>
        <strain evidence="4">36-1</strain>
    </source>
</reference>
<evidence type="ECO:0000256" key="2">
    <source>
        <dbReference type="SAM" id="Phobius"/>
    </source>
</evidence>
<evidence type="ECO:0000313" key="4">
    <source>
        <dbReference type="EMBL" id="PWI76860.1"/>
    </source>
</evidence>
<keyword evidence="2" id="KW-0472">Membrane</keyword>
<evidence type="ECO:0000313" key="5">
    <source>
        <dbReference type="Proteomes" id="UP000245956"/>
    </source>
</evidence>
<dbReference type="Proteomes" id="UP000245956">
    <property type="component" value="Unassembled WGS sequence"/>
</dbReference>
<reference evidence="3 6" key="4">
    <citation type="journal article" date="2024" name="Microbiol. Resour. Announc.">
        <title>Genome annotations for the ascomycete fungi Trichoderma harzianum, Trichoderma aggressivum, and Purpureocillium lilacinum.</title>
        <authorList>
            <person name="Beijen E.P.W."/>
            <person name="Ohm R.A."/>
        </authorList>
    </citation>
    <scope>NUCLEOTIDE SEQUENCE [LARGE SCALE GENOMIC DNA]</scope>
    <source>
        <strain evidence="3 6">CBS 150709</strain>
    </source>
</reference>
<reference evidence="4 5" key="2">
    <citation type="journal article" date="2016" name="Front. Microbiol.">
        <title>Genome and transcriptome sequences reveal the specific parasitism of the nematophagous Purpureocillium lilacinum 36-1.</title>
        <authorList>
            <person name="Xie J."/>
            <person name="Li S."/>
            <person name="Mo C."/>
            <person name="Xiao X."/>
            <person name="Peng D."/>
            <person name="Wang G."/>
            <person name="Xiao Y."/>
        </authorList>
    </citation>
    <scope>NUCLEOTIDE SEQUENCE [LARGE SCALE GENOMIC DNA]</scope>
    <source>
        <strain evidence="4 5">36-1</strain>
    </source>
</reference>
<evidence type="ECO:0000256" key="1">
    <source>
        <dbReference type="SAM" id="MobiDB-lite"/>
    </source>
</evidence>
<feature type="compositionally biased region" description="Low complexity" evidence="1">
    <location>
        <begin position="229"/>
        <end position="238"/>
    </location>
</feature>
<protein>
    <recommendedName>
        <fullName evidence="7">Extracellular membrane protein CFEM domain-containing protein</fullName>
    </recommendedName>
</protein>
<proteinExistence type="predicted"/>
<feature type="transmembrane region" description="Helical" evidence="2">
    <location>
        <begin position="167"/>
        <end position="190"/>
    </location>
</feature>
<accession>A0A2U3EQT3</accession>
<dbReference type="AlphaFoldDB" id="A0A2U3EQT3"/>
<evidence type="ECO:0008006" key="7">
    <source>
        <dbReference type="Google" id="ProtNLM"/>
    </source>
</evidence>
<sequence length="267" mass="28588">MLAVTYEAKPPWPLRRLGGDSLWKRGSLVRQNGKTNGANCMSGPSSTWILATGRDLESLESDCSRPQYACFDDYLFTATAPCEERQWGCMCGRPDAYKNTACCFGSKCSAADNGTAAAFQQQFCTTFNHSASLASYINCQNWTAPPVPPKPTTSLQSEVTTSSPGSVIGGAVGGVAGALLLISLGGYFLWRRRAKKRIASRMPPPSSEANRTPELSASEAKGRVGVPELGGMELGELGDTQRSAEVEGSTALHPKSEKAHHLYELDT</sequence>
<keyword evidence="6" id="KW-1185">Reference proteome</keyword>
<dbReference type="Proteomes" id="UP001287286">
    <property type="component" value="Unassembled WGS sequence"/>
</dbReference>
<keyword evidence="2" id="KW-0812">Transmembrane</keyword>
<comment type="caution">
    <text evidence="4">The sequence shown here is derived from an EMBL/GenBank/DDBJ whole genome shotgun (WGS) entry which is preliminary data.</text>
</comment>
<gene>
    <name evidence="4" type="ORF">PCL_04054</name>
    <name evidence="3" type="ORF">Purlil1_3412</name>
</gene>
<feature type="region of interest" description="Disordered" evidence="1">
    <location>
        <begin position="199"/>
        <end position="267"/>
    </location>
</feature>
<dbReference type="EMBL" id="LCWV01000001">
    <property type="protein sequence ID" value="PWI76860.1"/>
    <property type="molecule type" value="Genomic_DNA"/>
</dbReference>
<reference evidence="3" key="3">
    <citation type="submission" date="2023-11" db="EMBL/GenBank/DDBJ databases">
        <authorList>
            <person name="Beijen E."/>
            <person name="Ohm R.A."/>
        </authorList>
    </citation>
    <scope>NUCLEOTIDE SEQUENCE</scope>
    <source>
        <strain evidence="3">CBS 150709</strain>
    </source>
</reference>
<organism evidence="4 5">
    <name type="scientific">Purpureocillium lilacinum</name>
    <name type="common">Paecilomyces lilacinus</name>
    <dbReference type="NCBI Taxonomy" id="33203"/>
    <lineage>
        <taxon>Eukaryota</taxon>
        <taxon>Fungi</taxon>
        <taxon>Dikarya</taxon>
        <taxon>Ascomycota</taxon>
        <taxon>Pezizomycotina</taxon>
        <taxon>Sordariomycetes</taxon>
        <taxon>Hypocreomycetidae</taxon>
        <taxon>Hypocreales</taxon>
        <taxon>Ophiocordycipitaceae</taxon>
        <taxon>Purpureocillium</taxon>
    </lineage>
</organism>
<name>A0A2U3EQT3_PURLI</name>
<dbReference type="EMBL" id="JAWRVI010000009">
    <property type="protein sequence ID" value="KAK4092159.1"/>
    <property type="molecule type" value="Genomic_DNA"/>
</dbReference>